<protein>
    <submittedName>
        <fullName evidence="7">DEAD/DEAH box helicase</fullName>
    </submittedName>
</protein>
<evidence type="ECO:0000313" key="8">
    <source>
        <dbReference type="Proteomes" id="UP000824621"/>
    </source>
</evidence>
<keyword evidence="1" id="KW-0547">Nucleotide-binding</keyword>
<feature type="compositionally biased region" description="Basic residues" evidence="5">
    <location>
        <begin position="856"/>
        <end position="868"/>
    </location>
</feature>
<dbReference type="SUPFAM" id="SSF52540">
    <property type="entry name" value="P-loop containing nucleoside triphosphate hydrolases"/>
    <property type="match status" value="2"/>
</dbReference>
<dbReference type="InterPro" id="IPR055206">
    <property type="entry name" value="DEXQc_SUV3"/>
</dbReference>
<feature type="domain" description="Helicase C-terminal" evidence="6">
    <location>
        <begin position="197"/>
        <end position="366"/>
    </location>
</feature>
<accession>A0ABS7WHM4</accession>
<evidence type="ECO:0000256" key="4">
    <source>
        <dbReference type="ARBA" id="ARBA00022840"/>
    </source>
</evidence>
<organism evidence="7 8">
    <name type="scientific">Pacificimonas aurantium</name>
    <dbReference type="NCBI Taxonomy" id="1250540"/>
    <lineage>
        <taxon>Bacteria</taxon>
        <taxon>Pseudomonadati</taxon>
        <taxon>Pseudomonadota</taxon>
        <taxon>Alphaproteobacteria</taxon>
        <taxon>Sphingomonadales</taxon>
        <taxon>Sphingosinicellaceae</taxon>
        <taxon>Pacificimonas</taxon>
    </lineage>
</organism>
<evidence type="ECO:0000313" key="7">
    <source>
        <dbReference type="EMBL" id="MBZ6377888.1"/>
    </source>
</evidence>
<dbReference type="PANTHER" id="PTHR12131:SF1">
    <property type="entry name" value="ATP-DEPENDENT RNA HELICASE SUPV3L1, MITOCHONDRIAL-RELATED"/>
    <property type="match status" value="1"/>
</dbReference>
<evidence type="ECO:0000256" key="2">
    <source>
        <dbReference type="ARBA" id="ARBA00022801"/>
    </source>
</evidence>
<evidence type="ECO:0000256" key="1">
    <source>
        <dbReference type="ARBA" id="ARBA00022741"/>
    </source>
</evidence>
<feature type="region of interest" description="Disordered" evidence="5">
    <location>
        <begin position="849"/>
        <end position="889"/>
    </location>
</feature>
<proteinExistence type="predicted"/>
<dbReference type="InterPro" id="IPR001650">
    <property type="entry name" value="Helicase_C-like"/>
</dbReference>
<dbReference type="EMBL" id="JAGSGB010000001">
    <property type="protein sequence ID" value="MBZ6377888.1"/>
    <property type="molecule type" value="Genomic_DNA"/>
</dbReference>
<dbReference type="InterPro" id="IPR027417">
    <property type="entry name" value="P-loop_NTPase"/>
</dbReference>
<keyword evidence="8" id="KW-1185">Reference proteome</keyword>
<dbReference type="GO" id="GO:0004386">
    <property type="term" value="F:helicase activity"/>
    <property type="evidence" value="ECO:0007669"/>
    <property type="project" value="UniProtKB-KW"/>
</dbReference>
<name>A0ABS7WHM4_9SPHN</name>
<dbReference type="PROSITE" id="PS51194">
    <property type="entry name" value="HELICASE_CTER"/>
    <property type="match status" value="1"/>
</dbReference>
<dbReference type="SMART" id="SM00490">
    <property type="entry name" value="HELICc"/>
    <property type="match status" value="1"/>
</dbReference>
<evidence type="ECO:0000256" key="5">
    <source>
        <dbReference type="SAM" id="MobiDB-lite"/>
    </source>
</evidence>
<keyword evidence="3 7" id="KW-0347">Helicase</keyword>
<gene>
    <name evidence="7" type="ORF">KCN53_04500</name>
</gene>
<dbReference type="Pfam" id="PF22527">
    <property type="entry name" value="DEXQc_Suv3"/>
    <property type="match status" value="1"/>
</dbReference>
<evidence type="ECO:0000259" key="6">
    <source>
        <dbReference type="PROSITE" id="PS51194"/>
    </source>
</evidence>
<dbReference type="Pfam" id="PF00271">
    <property type="entry name" value="Helicase_C"/>
    <property type="match status" value="1"/>
</dbReference>
<keyword evidence="2" id="KW-0378">Hydrolase</keyword>
<comment type="caution">
    <text evidence="7">The sequence shown here is derived from an EMBL/GenBank/DDBJ whole genome shotgun (WGS) entry which is preliminary data.</text>
</comment>
<reference evidence="7 8" key="1">
    <citation type="submission" date="2021-04" db="EMBL/GenBank/DDBJ databases">
        <authorList>
            <person name="Pira H."/>
            <person name="Risdian C."/>
            <person name="Wink J."/>
        </authorList>
    </citation>
    <scope>NUCLEOTIDE SEQUENCE [LARGE SCALE GENOMIC DNA]</scope>
    <source>
        <strain evidence="7 8">DSM 107782</strain>
    </source>
</reference>
<dbReference type="Proteomes" id="UP000824621">
    <property type="component" value="Unassembled WGS sequence"/>
</dbReference>
<keyword evidence="4" id="KW-0067">ATP-binding</keyword>
<evidence type="ECO:0000256" key="3">
    <source>
        <dbReference type="ARBA" id="ARBA00022806"/>
    </source>
</evidence>
<dbReference type="PANTHER" id="PTHR12131">
    <property type="entry name" value="ATP-DEPENDENT RNA AND DNA HELICASE"/>
    <property type="match status" value="1"/>
</dbReference>
<dbReference type="InterPro" id="IPR050699">
    <property type="entry name" value="RNA-DNA_Helicase"/>
</dbReference>
<sequence>MRIPAAANGIVRAPSRAPGGLRRCRTGTVRNAFASVRADWQESGMAQSRLTAVLGPTNTGKTHLAVTRMCGYASGMMGFPLRLLAREVYDRVVAIKGARQVALITGEERIVPEGARYWLCTVEAMPSHIPAEFLAIDEIQLAADPERGHVFTDRLLHRRGTAETMFLGAATIAPLIRRLVPEAFIEQRPRFSTLSFAGPRKLSRLPRRSAVIAFTADEVYGLAEMLRRQKGGAAVVMGALSPHTRNRQVELYQSGEVDYLVATDAIGMGLNMDIDHVAFASLSKFDGQRQRRLTPAEIGQIAGRAGRYQTDGSFGALALGEDDDPLFTEPEIAAITEHEFRRLKHLTWRNARLDWASLPRLLASLEQQPDHDDLVRVRRATDEAVLRELAKEEDIAARASSPARLQLLWDACNLPDYRKAGQRRHAALVGKLFTELTLGAGHVPRAWIGREISRLDDTQGGIDALAARMSAARTWTYISHRQGWLADQAEWAERTRALEEKLSDALHERLTQRFVDRRTSVLMRELAGDVSRLPLEIGEDGTVEMGGEALGTVEGFRFQVDPGARAGEKKKLINAAERRLAGEFAGRATELAHAPAHDLSLTLPDEGLPEVRWQNVLVGHLAAGASPLAPVLRFDGALRNLEPELQRKVDVRIGDWLSDRIEAELKPLARIAATAARGDVNAAPRGLAVQLIEAFGILDREAAAPLLATMVDADRKLLHRAGIRIGVSQLFVPSLLRPGPTRWRIALWAAFADVASIPALPGPGLVSVERQGGVPDGFYRVAGFGLFGGRAVRLDMVERLARDLAKRRKGAAPLVPPADWMHRLGVDAEDFSAVMKGIGYRRTTKGDNAAFSWRGHGGRPPHKSRRRSPSPAPRHSPFAVLADLHRGGE</sequence>
<dbReference type="Gene3D" id="3.40.50.300">
    <property type="entry name" value="P-loop containing nucleotide triphosphate hydrolases"/>
    <property type="match status" value="2"/>
</dbReference>